<reference evidence="1 2" key="1">
    <citation type="submission" date="2007-01" db="EMBL/GenBank/DDBJ databases">
        <authorList>
            <person name="Haygood M."/>
            <person name="Podell S."/>
            <person name="Anderson C."/>
            <person name="Hopkinson B."/>
            <person name="Roe K."/>
            <person name="Barbeau K."/>
            <person name="Gaasterland T."/>
            <person name="Ferriera S."/>
            <person name="Johnson J."/>
            <person name="Kravitz S."/>
            <person name="Beeson K."/>
            <person name="Sutton G."/>
            <person name="Rogers Y.-H."/>
            <person name="Friedman R."/>
            <person name="Frazier M."/>
            <person name="Venter J.C."/>
        </authorList>
    </citation>
    <scope>NUCLEOTIDE SEQUENCE [LARGE SCALE GENOMIC DNA]</scope>
    <source>
        <strain evidence="1 2">ATCC 23134</strain>
    </source>
</reference>
<proteinExistence type="predicted"/>
<dbReference type="RefSeq" id="WP_002704956.1">
    <property type="nucleotide sequence ID" value="NZ_AAWS01000071.1"/>
</dbReference>
<gene>
    <name evidence="1" type="ORF">M23134_07192</name>
</gene>
<dbReference type="AlphaFoldDB" id="A1ZZ17"/>
<organism evidence="1 2">
    <name type="scientific">Microscilla marina ATCC 23134</name>
    <dbReference type="NCBI Taxonomy" id="313606"/>
    <lineage>
        <taxon>Bacteria</taxon>
        <taxon>Pseudomonadati</taxon>
        <taxon>Bacteroidota</taxon>
        <taxon>Cytophagia</taxon>
        <taxon>Cytophagales</taxon>
        <taxon>Microscillaceae</taxon>
        <taxon>Microscilla</taxon>
    </lineage>
</organism>
<evidence type="ECO:0000313" key="2">
    <source>
        <dbReference type="Proteomes" id="UP000004095"/>
    </source>
</evidence>
<protein>
    <submittedName>
        <fullName evidence="1">Uncharacterized protein</fullName>
    </submittedName>
</protein>
<comment type="caution">
    <text evidence="1">The sequence shown here is derived from an EMBL/GenBank/DDBJ whole genome shotgun (WGS) entry which is preliminary data.</text>
</comment>
<sequence length="141" mass="16839">MDKTTFSEITLKNLIGLKFNLSKIEDLESDFKALYQEFYSENIELFNPRYPIKLVVVKTGFLDLRFERTEVTEDQYLRVFMTTNEAGIVFFKKNRPEVDFQAILEDWNNSFDSLKKPLEFVIKDACHTNAKYIWKNKYFYG</sequence>
<accession>A1ZZ17</accession>
<dbReference type="EMBL" id="AAWS01000071">
    <property type="protein sequence ID" value="EAY24397.1"/>
    <property type="molecule type" value="Genomic_DNA"/>
</dbReference>
<dbReference type="Proteomes" id="UP000004095">
    <property type="component" value="Unassembled WGS sequence"/>
</dbReference>
<name>A1ZZ17_MICM2</name>
<keyword evidence="2" id="KW-1185">Reference proteome</keyword>
<evidence type="ECO:0000313" key="1">
    <source>
        <dbReference type="EMBL" id="EAY24397.1"/>
    </source>
</evidence>